<dbReference type="OrthoDB" id="2692482at2759"/>
<feature type="signal peptide" evidence="1">
    <location>
        <begin position="1"/>
        <end position="21"/>
    </location>
</feature>
<reference evidence="3" key="2">
    <citation type="submission" date="2015-01" db="EMBL/GenBank/DDBJ databases">
        <title>Evolutionary Origins and Diversification of the Mycorrhizal Mutualists.</title>
        <authorList>
            <consortium name="DOE Joint Genome Institute"/>
            <consortium name="Mycorrhizal Genomics Consortium"/>
            <person name="Kohler A."/>
            <person name="Kuo A."/>
            <person name="Nagy L.G."/>
            <person name="Floudas D."/>
            <person name="Copeland A."/>
            <person name="Barry K.W."/>
            <person name="Cichocki N."/>
            <person name="Veneault-Fourrey C."/>
            <person name="LaButti K."/>
            <person name="Lindquist E.A."/>
            <person name="Lipzen A."/>
            <person name="Lundell T."/>
            <person name="Morin E."/>
            <person name="Murat C."/>
            <person name="Riley R."/>
            <person name="Ohm R."/>
            <person name="Sun H."/>
            <person name="Tunlid A."/>
            <person name="Henrissat B."/>
            <person name="Grigoriev I.V."/>
            <person name="Hibbett D.S."/>
            <person name="Martin F."/>
        </authorList>
    </citation>
    <scope>NUCLEOTIDE SEQUENCE [LARGE SCALE GENOMIC DNA]</scope>
    <source>
        <strain evidence="3">Ve08.2h10</strain>
    </source>
</reference>
<proteinExistence type="predicted"/>
<gene>
    <name evidence="2" type="ORF">PAXRUDRAFT_830372</name>
</gene>
<evidence type="ECO:0000313" key="3">
    <source>
        <dbReference type="Proteomes" id="UP000054538"/>
    </source>
</evidence>
<sequence>MNFFVPVSALVLLSTFPVARADLDCNFTIDNTNICDWSNNHTGLVIATVGGVGTHACPRS</sequence>
<reference evidence="2 3" key="1">
    <citation type="submission" date="2014-04" db="EMBL/GenBank/DDBJ databases">
        <authorList>
            <consortium name="DOE Joint Genome Institute"/>
            <person name="Kuo A."/>
            <person name="Kohler A."/>
            <person name="Jargeat P."/>
            <person name="Nagy L.G."/>
            <person name="Floudas D."/>
            <person name="Copeland A."/>
            <person name="Barry K.W."/>
            <person name="Cichocki N."/>
            <person name="Veneault-Fourrey C."/>
            <person name="LaButti K."/>
            <person name="Lindquist E.A."/>
            <person name="Lipzen A."/>
            <person name="Lundell T."/>
            <person name="Morin E."/>
            <person name="Murat C."/>
            <person name="Sun H."/>
            <person name="Tunlid A."/>
            <person name="Henrissat B."/>
            <person name="Grigoriev I.V."/>
            <person name="Hibbett D.S."/>
            <person name="Martin F."/>
            <person name="Nordberg H.P."/>
            <person name="Cantor M.N."/>
            <person name="Hua S.X."/>
        </authorList>
    </citation>
    <scope>NUCLEOTIDE SEQUENCE [LARGE SCALE GENOMIC DNA]</scope>
    <source>
        <strain evidence="2 3">Ve08.2h10</strain>
    </source>
</reference>
<keyword evidence="1" id="KW-0732">Signal</keyword>
<dbReference type="InParanoid" id="A0A0D0DTP1"/>
<keyword evidence="3" id="KW-1185">Reference proteome</keyword>
<evidence type="ECO:0000313" key="2">
    <source>
        <dbReference type="EMBL" id="KIK91991.1"/>
    </source>
</evidence>
<protein>
    <submittedName>
        <fullName evidence="2">Uncharacterized protein</fullName>
    </submittedName>
</protein>
<organism evidence="2 3">
    <name type="scientific">Paxillus rubicundulus Ve08.2h10</name>
    <dbReference type="NCBI Taxonomy" id="930991"/>
    <lineage>
        <taxon>Eukaryota</taxon>
        <taxon>Fungi</taxon>
        <taxon>Dikarya</taxon>
        <taxon>Basidiomycota</taxon>
        <taxon>Agaricomycotina</taxon>
        <taxon>Agaricomycetes</taxon>
        <taxon>Agaricomycetidae</taxon>
        <taxon>Boletales</taxon>
        <taxon>Paxilineae</taxon>
        <taxon>Paxillaceae</taxon>
        <taxon>Paxillus</taxon>
    </lineage>
</organism>
<dbReference type="Proteomes" id="UP000054538">
    <property type="component" value="Unassembled WGS sequence"/>
</dbReference>
<dbReference type="HOGENOM" id="CLU_2942467_0_0_1"/>
<feature type="chain" id="PRO_5002209149" evidence="1">
    <location>
        <begin position="22"/>
        <end position="60"/>
    </location>
</feature>
<name>A0A0D0DTP1_9AGAM</name>
<accession>A0A0D0DTP1</accession>
<dbReference type="AlphaFoldDB" id="A0A0D0DTP1"/>
<dbReference type="EMBL" id="KN825326">
    <property type="protein sequence ID" value="KIK91991.1"/>
    <property type="molecule type" value="Genomic_DNA"/>
</dbReference>
<evidence type="ECO:0000256" key="1">
    <source>
        <dbReference type="SAM" id="SignalP"/>
    </source>
</evidence>